<dbReference type="EMBL" id="JAGGNH010000005">
    <property type="protein sequence ID" value="KAJ0971477.1"/>
    <property type="molecule type" value="Genomic_DNA"/>
</dbReference>
<evidence type="ECO:0000313" key="2">
    <source>
        <dbReference type="EMBL" id="KAJ0971477.1"/>
    </source>
</evidence>
<keyword evidence="3" id="KW-1185">Reference proteome</keyword>
<comment type="caution">
    <text evidence="2">The sequence shown here is derived from an EMBL/GenBank/DDBJ whole genome shotgun (WGS) entry which is preliminary data.</text>
</comment>
<dbReference type="Proteomes" id="UP001085076">
    <property type="component" value="Miscellaneous, Linkage group lg05"/>
</dbReference>
<organism evidence="2 3">
    <name type="scientific">Dioscorea zingiberensis</name>
    <dbReference type="NCBI Taxonomy" id="325984"/>
    <lineage>
        <taxon>Eukaryota</taxon>
        <taxon>Viridiplantae</taxon>
        <taxon>Streptophyta</taxon>
        <taxon>Embryophyta</taxon>
        <taxon>Tracheophyta</taxon>
        <taxon>Spermatophyta</taxon>
        <taxon>Magnoliopsida</taxon>
        <taxon>Liliopsida</taxon>
        <taxon>Dioscoreales</taxon>
        <taxon>Dioscoreaceae</taxon>
        <taxon>Dioscorea</taxon>
    </lineage>
</organism>
<evidence type="ECO:0008006" key="4">
    <source>
        <dbReference type="Google" id="ProtNLM"/>
    </source>
</evidence>
<dbReference type="OrthoDB" id="7486164at2759"/>
<name>A0A9D5HCQ1_9LILI</name>
<feature type="region of interest" description="Disordered" evidence="1">
    <location>
        <begin position="188"/>
        <end position="269"/>
    </location>
</feature>
<sequence length="269" mass="30454">MENHFISLALDSDLMAGKERMSKFTIAKATEIRSYVDSRKLAELLKARVDEHWNWEPRVLKDGRFIIECPSADTTRQIEKAGPMVSPAITLTFTPWTTDLYRPAKAEGALRWVIVCNLPMFCWDRNSMARMLKPTGDLVHIGDRSSTATEDVRVFLRLRRPQLLPCAIHCSISTLQHTYILELEQGHPPLPWDPRRGTEQTNDTSGEPTENPNGRLQPNQTKTPATGLEKGKAPMSVLQDPPTKTPARPERGRQNEIIIRERPPSPSTQ</sequence>
<evidence type="ECO:0000313" key="3">
    <source>
        <dbReference type="Proteomes" id="UP001085076"/>
    </source>
</evidence>
<evidence type="ECO:0000256" key="1">
    <source>
        <dbReference type="SAM" id="MobiDB-lite"/>
    </source>
</evidence>
<protein>
    <recommendedName>
        <fullName evidence="4">DUF4283 domain-containing protein</fullName>
    </recommendedName>
</protein>
<reference evidence="2" key="1">
    <citation type="submission" date="2021-03" db="EMBL/GenBank/DDBJ databases">
        <authorList>
            <person name="Li Z."/>
            <person name="Yang C."/>
        </authorList>
    </citation>
    <scope>NUCLEOTIDE SEQUENCE</scope>
    <source>
        <strain evidence="2">Dzin_1.0</strain>
        <tissue evidence="2">Leaf</tissue>
    </source>
</reference>
<accession>A0A9D5HCQ1</accession>
<reference evidence="2" key="2">
    <citation type="journal article" date="2022" name="Hortic Res">
        <title>The genome of Dioscorea zingiberensis sheds light on the biosynthesis, origin and evolution of the medicinally important diosgenin saponins.</title>
        <authorList>
            <person name="Li Y."/>
            <person name="Tan C."/>
            <person name="Li Z."/>
            <person name="Guo J."/>
            <person name="Li S."/>
            <person name="Chen X."/>
            <person name="Wang C."/>
            <person name="Dai X."/>
            <person name="Yang H."/>
            <person name="Song W."/>
            <person name="Hou L."/>
            <person name="Xu J."/>
            <person name="Tong Z."/>
            <person name="Xu A."/>
            <person name="Yuan X."/>
            <person name="Wang W."/>
            <person name="Yang Q."/>
            <person name="Chen L."/>
            <person name="Sun Z."/>
            <person name="Wang K."/>
            <person name="Pan B."/>
            <person name="Chen J."/>
            <person name="Bao Y."/>
            <person name="Liu F."/>
            <person name="Qi X."/>
            <person name="Gang D.R."/>
            <person name="Wen J."/>
            <person name="Li J."/>
        </authorList>
    </citation>
    <scope>NUCLEOTIDE SEQUENCE</scope>
    <source>
        <strain evidence="2">Dzin_1.0</strain>
    </source>
</reference>
<proteinExistence type="predicted"/>
<feature type="compositionally biased region" description="Basic and acidic residues" evidence="1">
    <location>
        <begin position="247"/>
        <end position="263"/>
    </location>
</feature>
<gene>
    <name evidence="2" type="ORF">J5N97_019436</name>
</gene>
<feature type="compositionally biased region" description="Polar residues" evidence="1">
    <location>
        <begin position="199"/>
        <end position="224"/>
    </location>
</feature>
<dbReference type="AlphaFoldDB" id="A0A9D5HCQ1"/>